<name>A0A1J5TN29_9ZZZZ</name>
<proteinExistence type="predicted"/>
<accession>A0A1J5TN29</accession>
<dbReference type="InterPro" id="IPR036691">
    <property type="entry name" value="Endo/exonu/phosph_ase_sf"/>
</dbReference>
<dbReference type="EMBL" id="MLJW01000004">
    <property type="protein sequence ID" value="OIR17616.1"/>
    <property type="molecule type" value="Genomic_DNA"/>
</dbReference>
<dbReference type="GO" id="GO:0006506">
    <property type="term" value="P:GPI anchor biosynthetic process"/>
    <property type="evidence" value="ECO:0007669"/>
    <property type="project" value="TreeGrafter"/>
</dbReference>
<dbReference type="GO" id="GO:0016020">
    <property type="term" value="C:membrane"/>
    <property type="evidence" value="ECO:0007669"/>
    <property type="project" value="GOC"/>
</dbReference>
<dbReference type="PANTHER" id="PTHR14859">
    <property type="entry name" value="CALCOFLUOR WHITE HYPERSENSITIVE PROTEIN PRECURSOR"/>
    <property type="match status" value="1"/>
</dbReference>
<dbReference type="InterPro" id="IPR051916">
    <property type="entry name" value="GPI-anchor_lipid_remodeler"/>
</dbReference>
<dbReference type="Gene3D" id="3.60.10.10">
    <property type="entry name" value="Endonuclease/exonuclease/phosphatase"/>
    <property type="match status" value="1"/>
</dbReference>
<reference evidence="2" key="1">
    <citation type="submission" date="2016-10" db="EMBL/GenBank/DDBJ databases">
        <title>Sequence of Gallionella enrichment culture.</title>
        <authorList>
            <person name="Poehlein A."/>
            <person name="Muehling M."/>
            <person name="Daniel R."/>
        </authorList>
    </citation>
    <scope>NUCLEOTIDE SEQUENCE</scope>
</reference>
<evidence type="ECO:0000259" key="1">
    <source>
        <dbReference type="Pfam" id="PF03372"/>
    </source>
</evidence>
<dbReference type="SUPFAM" id="SSF56219">
    <property type="entry name" value="DNase I-like"/>
    <property type="match status" value="1"/>
</dbReference>
<evidence type="ECO:0000313" key="2">
    <source>
        <dbReference type="EMBL" id="OIR17616.1"/>
    </source>
</evidence>
<protein>
    <recommendedName>
        <fullName evidence="1">Endonuclease/exonuclease/phosphatase domain-containing protein</fullName>
    </recommendedName>
</protein>
<gene>
    <name evidence="2" type="ORF">GALL_18340</name>
</gene>
<dbReference type="PANTHER" id="PTHR14859:SF1">
    <property type="entry name" value="PGAP2-INTERACTING PROTEIN"/>
    <property type="match status" value="1"/>
</dbReference>
<sequence>MHNTLNIATFNIHKGVTHFNARFALHHQRDLLRKLKADVVFLQEVRDAHAQHSKRFAAWPVTGQAEYLAEAVWPDYAYGKNSVYPAGHHGNALLSKFPIINTTNIDISAHSSEERGMLHCEIEIPQWSAPLHSICVHLGLFAQWRREQLLVVADYIRQHVPAQAPLIIAGDFNDWGMRTGRIFAESLQMHEVFEQHTGKPARSFPSWLPILRLDRIYVRGFQIKHAEVHSGTNFLKVSDHAMLTANLVKHDSLY</sequence>
<dbReference type="Pfam" id="PF03372">
    <property type="entry name" value="Exo_endo_phos"/>
    <property type="match status" value="1"/>
</dbReference>
<dbReference type="AlphaFoldDB" id="A0A1J5TN29"/>
<dbReference type="GO" id="GO:0005783">
    <property type="term" value="C:endoplasmic reticulum"/>
    <property type="evidence" value="ECO:0007669"/>
    <property type="project" value="TreeGrafter"/>
</dbReference>
<dbReference type="InterPro" id="IPR005135">
    <property type="entry name" value="Endo/exonuclease/phosphatase"/>
</dbReference>
<feature type="domain" description="Endonuclease/exonuclease/phosphatase" evidence="1">
    <location>
        <begin position="9"/>
        <end position="240"/>
    </location>
</feature>
<organism evidence="2">
    <name type="scientific">mine drainage metagenome</name>
    <dbReference type="NCBI Taxonomy" id="410659"/>
    <lineage>
        <taxon>unclassified sequences</taxon>
        <taxon>metagenomes</taxon>
        <taxon>ecological metagenomes</taxon>
    </lineage>
</organism>
<dbReference type="GO" id="GO:0003824">
    <property type="term" value="F:catalytic activity"/>
    <property type="evidence" value="ECO:0007669"/>
    <property type="project" value="InterPro"/>
</dbReference>
<comment type="caution">
    <text evidence="2">The sequence shown here is derived from an EMBL/GenBank/DDBJ whole genome shotgun (WGS) entry which is preliminary data.</text>
</comment>